<dbReference type="InterPro" id="IPR007484">
    <property type="entry name" value="Peptidase_M28"/>
</dbReference>
<name>A0A7R7ZPZ0_ASPCH</name>
<dbReference type="InterPro" id="IPR046450">
    <property type="entry name" value="PA_dom_sf"/>
</dbReference>
<comment type="similarity">
    <text evidence="1">Belongs to the peptidase M28 family. M28B subfamily.</text>
</comment>
<dbReference type="InterPro" id="IPR039373">
    <property type="entry name" value="Peptidase_M28B"/>
</dbReference>
<dbReference type="KEGG" id="ache:ACHE_60356S"/>
<dbReference type="Gene3D" id="3.40.630.10">
    <property type="entry name" value="Zn peptidases"/>
    <property type="match status" value="1"/>
</dbReference>
<dbReference type="EMBL" id="AP024421">
    <property type="protein sequence ID" value="BCR90470.1"/>
    <property type="molecule type" value="Genomic_DNA"/>
</dbReference>
<evidence type="ECO:0000259" key="3">
    <source>
        <dbReference type="Pfam" id="PF04253"/>
    </source>
</evidence>
<evidence type="ECO:0000259" key="4">
    <source>
        <dbReference type="Pfam" id="PF04389"/>
    </source>
</evidence>
<dbReference type="InterPro" id="IPR036757">
    <property type="entry name" value="TFR-like_dimer_dom_sf"/>
</dbReference>
<organism evidence="5 6">
    <name type="scientific">Aspergillus chevalieri</name>
    <name type="common">Eurotium chevalieri</name>
    <dbReference type="NCBI Taxonomy" id="182096"/>
    <lineage>
        <taxon>Eukaryota</taxon>
        <taxon>Fungi</taxon>
        <taxon>Dikarya</taxon>
        <taxon>Ascomycota</taxon>
        <taxon>Pezizomycotina</taxon>
        <taxon>Eurotiomycetes</taxon>
        <taxon>Eurotiomycetidae</taxon>
        <taxon>Eurotiales</taxon>
        <taxon>Aspergillaceae</taxon>
        <taxon>Aspergillus</taxon>
        <taxon>Aspergillus subgen. Aspergillus</taxon>
    </lineage>
</organism>
<dbReference type="InterPro" id="IPR007365">
    <property type="entry name" value="TFR-like_dimer_dom"/>
</dbReference>
<reference evidence="5" key="2">
    <citation type="submission" date="2021-02" db="EMBL/GenBank/DDBJ databases">
        <title>Aspergillus chevalieri M1 genome sequence.</title>
        <authorList>
            <person name="Kadooka C."/>
            <person name="Mori K."/>
            <person name="Futagami T."/>
        </authorList>
    </citation>
    <scope>NUCLEOTIDE SEQUENCE</scope>
    <source>
        <strain evidence="5">M1</strain>
    </source>
</reference>
<dbReference type="SUPFAM" id="SSF47672">
    <property type="entry name" value="Transferrin receptor-like dimerisation domain"/>
    <property type="match status" value="1"/>
</dbReference>
<dbReference type="Pfam" id="PF04253">
    <property type="entry name" value="TFR_dimer"/>
    <property type="match status" value="1"/>
</dbReference>
<dbReference type="SUPFAM" id="SSF52025">
    <property type="entry name" value="PA domain"/>
    <property type="match status" value="1"/>
</dbReference>
<protein>
    <recommendedName>
        <fullName evidence="7">Glutamate carboxypeptidase</fullName>
    </recommendedName>
</protein>
<dbReference type="Pfam" id="PF04389">
    <property type="entry name" value="Peptidase_M28"/>
    <property type="match status" value="1"/>
</dbReference>
<dbReference type="Proteomes" id="UP000637239">
    <property type="component" value="Chromosome 6"/>
</dbReference>
<feature type="domain" description="Transferrin receptor-like dimerisation" evidence="3">
    <location>
        <begin position="597"/>
        <end position="711"/>
    </location>
</feature>
<dbReference type="GO" id="GO:0004180">
    <property type="term" value="F:carboxypeptidase activity"/>
    <property type="evidence" value="ECO:0007669"/>
    <property type="project" value="TreeGrafter"/>
</dbReference>
<dbReference type="PANTHER" id="PTHR10404:SF46">
    <property type="entry name" value="VACUOLAR PROTEIN SORTING-ASSOCIATED PROTEIN 70"/>
    <property type="match status" value="1"/>
</dbReference>
<evidence type="ECO:0000256" key="1">
    <source>
        <dbReference type="ARBA" id="ARBA00005634"/>
    </source>
</evidence>
<dbReference type="AlphaFoldDB" id="A0A7R7ZPZ0"/>
<dbReference type="SUPFAM" id="SSF53187">
    <property type="entry name" value="Zn-dependent exopeptidases"/>
    <property type="match status" value="1"/>
</dbReference>
<dbReference type="Gene3D" id="1.20.930.40">
    <property type="entry name" value="Transferrin receptor-like, dimerisation domain"/>
    <property type="match status" value="1"/>
</dbReference>
<feature type="compositionally biased region" description="Polar residues" evidence="2">
    <location>
        <begin position="265"/>
        <end position="280"/>
    </location>
</feature>
<feature type="region of interest" description="Disordered" evidence="2">
    <location>
        <begin position="255"/>
        <end position="281"/>
    </location>
</feature>
<accession>A0A7R7ZPZ0</accession>
<evidence type="ECO:0000256" key="2">
    <source>
        <dbReference type="SAM" id="MobiDB-lite"/>
    </source>
</evidence>
<feature type="domain" description="Peptidase M28" evidence="4">
    <location>
        <begin position="352"/>
        <end position="534"/>
    </location>
</feature>
<dbReference type="FunFam" id="3.40.630.10:FF:000101">
    <property type="entry name" value="N-acetylated alpha-linked acidic dipeptidase like 1"/>
    <property type="match status" value="1"/>
</dbReference>
<keyword evidence="6" id="KW-1185">Reference proteome</keyword>
<gene>
    <name evidence="5" type="ORF">ACHE_60356S</name>
</gene>
<dbReference type="Gene3D" id="3.50.30.30">
    <property type="match status" value="1"/>
</dbReference>
<evidence type="ECO:0008006" key="7">
    <source>
        <dbReference type="Google" id="ProtNLM"/>
    </source>
</evidence>
<evidence type="ECO:0000313" key="6">
    <source>
        <dbReference type="Proteomes" id="UP000637239"/>
    </source>
</evidence>
<evidence type="ECO:0000313" key="5">
    <source>
        <dbReference type="EMBL" id="BCR90470.1"/>
    </source>
</evidence>
<dbReference type="RefSeq" id="XP_043138992.1">
    <property type="nucleotide sequence ID" value="XM_043281522.1"/>
</dbReference>
<dbReference type="PANTHER" id="PTHR10404">
    <property type="entry name" value="N-ACETYLATED-ALPHA-LINKED ACIDIC DIPEPTIDASE"/>
    <property type="match status" value="1"/>
</dbReference>
<sequence>MMRRVLDAASRGNRLKAILVSSCIACLLWLSIYHHPTQLLKKSQIAHRSSRAQPPWDEPFALEEFLLTVPDPAKTREWSIYYTSGPHYLSLGLPQSLWTQNKWQEFGVDAYIKEYPVDNPGYPFTVPKHSRLALLDRDAGGHVLYEASLVENSTDVNLLSGEAVIVPPFLSFSPSCNLNASVVYANFGTEKDFEDLSRININVTGRLALIKAGKAQGALLEDIFLKTGLAGYITYPDPQQDGEFTEDNGYMPYPDGPARAPASVFRQSGPHTHPNESSTDPIKILPISYADAIPILRALNGHGPRADELGDSWKGGRLGYRGVEYNVGPTPSNITLNMHIEMEESQVIAYDVVGTIKGEIEDVVVIGNHRDAWGAGAADPNSGSAILNELVRGFGLAVQLGWRPLRTLVFISWDGHEMGFWGSMPWVQENLPWLCNRTVAYVEAPNAVSGRHYFTKASPLLGSLFREVTAQIPSPNQTIPGQSVLDLWGGSLGPQGGGDAAMFVRQCITTGDFGFEQGEHDPVFHWHSSFDTVAWMDQFGDPGFHYHMAAARIWALLTARLVDSPVLPFNVTEYAVTLRQYIDLIEEQMDETFGSDLSFETLYDALSRLHPVAVKFDTLAAELRESGSTAFDHEVKIVNGKYRMFERQFYREEGNGVVQSNKNIVFQDSSYKLNKPGFAGLANSVESGDLDGTEEWLGIIQSKIEVAIDLLEG</sequence>
<reference evidence="5" key="1">
    <citation type="submission" date="2021-01" db="EMBL/GenBank/DDBJ databases">
        <authorList>
            <consortium name="Aspergillus chevalieri M1 genome sequencing consortium"/>
            <person name="Kazuki M."/>
            <person name="Futagami T."/>
        </authorList>
    </citation>
    <scope>NUCLEOTIDE SEQUENCE</scope>
    <source>
        <strain evidence="5">M1</strain>
    </source>
</reference>
<dbReference type="GeneID" id="66984828"/>
<proteinExistence type="inferred from homology"/>